<proteinExistence type="predicted"/>
<dbReference type="Proteomes" id="UP000255317">
    <property type="component" value="Unassembled WGS sequence"/>
</dbReference>
<protein>
    <submittedName>
        <fullName evidence="1">Uncharacterized protein</fullName>
    </submittedName>
</protein>
<evidence type="ECO:0000313" key="1">
    <source>
        <dbReference type="EMBL" id="RDK85222.1"/>
    </source>
</evidence>
<evidence type="ECO:0000313" key="2">
    <source>
        <dbReference type="Proteomes" id="UP000255317"/>
    </source>
</evidence>
<reference evidence="1 2" key="1">
    <citation type="submission" date="2018-07" db="EMBL/GenBank/DDBJ databases">
        <title>Genomic Encyclopedia of Type Strains, Phase IV (KMG-IV): sequencing the most valuable type-strain genomes for metagenomic binning, comparative biology and taxonomic classification.</title>
        <authorList>
            <person name="Goeker M."/>
        </authorList>
    </citation>
    <scope>NUCLEOTIDE SEQUENCE [LARGE SCALE GENOMIC DNA]</scope>
    <source>
        <strain evidence="1 2">DSM 101478</strain>
    </source>
</reference>
<dbReference type="RefSeq" id="WP_115123658.1">
    <property type="nucleotide sequence ID" value="NZ_QRAO01000003.1"/>
</dbReference>
<dbReference type="OrthoDB" id="704518at2"/>
<accession>A0A370QA64</accession>
<sequence>MKPIATLFALFIASNFCITGVLGQETESRAILKAGDDWGKEIIVFPIEWAPKLHLEGFEELRFSPGWSSAENEHYWSLVMAWKIDTTNLLSLQELEYNLEAYFDGLMHPNHWATQFPEPIVLFSNETGNSTPFQFRGKMKFFDGFHTGNVITVNILGEQHLNAEAKQSILIFRMSPQPITHTVWQGLGEITKLPEK</sequence>
<gene>
    <name evidence="1" type="ORF">C8D94_10340</name>
</gene>
<dbReference type="EMBL" id="QRAO01000003">
    <property type="protein sequence ID" value="RDK85222.1"/>
    <property type="molecule type" value="Genomic_DNA"/>
</dbReference>
<dbReference type="AlphaFoldDB" id="A0A370QA64"/>
<name>A0A370QA64_9FLAO</name>
<comment type="caution">
    <text evidence="1">The sequence shown here is derived from an EMBL/GenBank/DDBJ whole genome shotgun (WGS) entry which is preliminary data.</text>
</comment>
<organism evidence="1 2">
    <name type="scientific">Marinirhabdus gelatinilytica</name>
    <dbReference type="NCBI Taxonomy" id="1703343"/>
    <lineage>
        <taxon>Bacteria</taxon>
        <taxon>Pseudomonadati</taxon>
        <taxon>Bacteroidota</taxon>
        <taxon>Flavobacteriia</taxon>
        <taxon>Flavobacteriales</taxon>
        <taxon>Flavobacteriaceae</taxon>
    </lineage>
</organism>
<keyword evidence="2" id="KW-1185">Reference proteome</keyword>